<sequence length="456" mass="50222">MSPGQHGMEPLPIAFQGALKSLRDSRSGPLCIAGQPPGPEILLKGTQEGSSGTGGDHCPCAPLALETLVLGLNLPICRSTVDHSGRPDCPRPGFPSPSRSDMVPLNHVEAERFLLQEAKVPASVIDVILASRRPSTNRIYNSTWASFASWCQRDRIHPFSASILDVLRFLLKGFDAGLSPNTLRRQAAAISTVLTCSSSSSISRHPVVQQFLRGATNLRPPPVHCFPTWDLNKVLSALTTSPFEPLRDVSLHFLSFKVSFLVAITSARRISELAALSSRKDLCIFHHNRVVWLDPSFIPKINSPFHRTQELVLPNFCPSPQHHLEQSWHTLDVRRALKIYLRRTSSFRKTEALFVSYQPASIGAKASAPMLGHWIHATISTAYQRQSLPVPHHITAHSTRSAATSVAWATQATLEEVCRAAAWMSISPFIRHYRVDSFASAEAAFGWRVLQAVHSA</sequence>
<organism evidence="3 4">
    <name type="scientific">Pantherophis guttatus</name>
    <name type="common">Corn snake</name>
    <name type="synonym">Elaphe guttata</name>
    <dbReference type="NCBI Taxonomy" id="94885"/>
    <lineage>
        <taxon>Eukaryota</taxon>
        <taxon>Metazoa</taxon>
        <taxon>Chordata</taxon>
        <taxon>Craniata</taxon>
        <taxon>Vertebrata</taxon>
        <taxon>Euteleostomi</taxon>
        <taxon>Lepidosauria</taxon>
        <taxon>Squamata</taxon>
        <taxon>Bifurcata</taxon>
        <taxon>Unidentata</taxon>
        <taxon>Episquamata</taxon>
        <taxon>Toxicofera</taxon>
        <taxon>Serpentes</taxon>
        <taxon>Colubroidea</taxon>
        <taxon>Colubridae</taxon>
        <taxon>Colubrinae</taxon>
        <taxon>Pantherophis</taxon>
    </lineage>
</organism>
<dbReference type="SUPFAM" id="SSF56349">
    <property type="entry name" value="DNA breaking-rejoining enzymes"/>
    <property type="match status" value="1"/>
</dbReference>
<protein>
    <submittedName>
        <fullName evidence="4">Uncharacterized protein LOC132709577</fullName>
    </submittedName>
    <submittedName>
        <fullName evidence="5">Uncharacterized protein LOC132710196</fullName>
    </submittedName>
</protein>
<dbReference type="InterPro" id="IPR011010">
    <property type="entry name" value="DNA_brk_join_enz"/>
</dbReference>
<dbReference type="Proteomes" id="UP001652622">
    <property type="component" value="Unplaced"/>
</dbReference>
<dbReference type="InterPro" id="IPR013762">
    <property type="entry name" value="Integrase-like_cat_sf"/>
</dbReference>
<dbReference type="PANTHER" id="PTHR33066">
    <property type="entry name" value="INTEGRASE_SAM-LIKE_N DOMAIN-CONTAINING PROTEIN"/>
    <property type="match status" value="1"/>
</dbReference>
<dbReference type="RefSeq" id="XP_060541835.1">
    <property type="nucleotide sequence ID" value="XM_060685852.1"/>
</dbReference>
<evidence type="ECO:0000313" key="3">
    <source>
        <dbReference type="Proteomes" id="UP001652622"/>
    </source>
</evidence>
<dbReference type="Gene3D" id="1.10.150.130">
    <property type="match status" value="1"/>
</dbReference>
<dbReference type="SUPFAM" id="SSF47823">
    <property type="entry name" value="lambda integrase-like, N-terminal domain"/>
    <property type="match status" value="1"/>
</dbReference>
<gene>
    <name evidence="4" type="primary">LOC132709577</name>
    <name evidence="5" type="synonym">LOC132710196</name>
</gene>
<keyword evidence="2" id="KW-0233">DNA recombination</keyword>
<keyword evidence="3" id="KW-1185">Reference proteome</keyword>
<accession>A0ABM3YUA2</accession>
<evidence type="ECO:0000313" key="4">
    <source>
        <dbReference type="RefSeq" id="XP_060539702.1"/>
    </source>
</evidence>
<evidence type="ECO:0000256" key="2">
    <source>
        <dbReference type="ARBA" id="ARBA00023172"/>
    </source>
</evidence>
<name>A0ABM3YUA2_PANGU</name>
<evidence type="ECO:0000256" key="1">
    <source>
        <dbReference type="ARBA" id="ARBA00023125"/>
    </source>
</evidence>
<dbReference type="RefSeq" id="XP_060539702.1">
    <property type="nucleotide sequence ID" value="XM_060683719.1"/>
</dbReference>
<proteinExistence type="predicted"/>
<dbReference type="GeneID" id="132709577"/>
<dbReference type="InterPro" id="IPR010998">
    <property type="entry name" value="Integrase_recombinase_N"/>
</dbReference>
<dbReference type="Gene3D" id="1.10.443.10">
    <property type="entry name" value="Intergrase catalytic core"/>
    <property type="match status" value="1"/>
</dbReference>
<reference evidence="4 5" key="1">
    <citation type="submission" date="2025-05" db="UniProtKB">
        <authorList>
            <consortium name="RefSeq"/>
        </authorList>
    </citation>
    <scope>IDENTIFICATION</scope>
    <source>
        <tissue evidence="4 5">Blood</tissue>
    </source>
</reference>
<evidence type="ECO:0000313" key="5">
    <source>
        <dbReference type="RefSeq" id="XP_060541835.1"/>
    </source>
</evidence>
<dbReference type="PANTHER" id="PTHR33066:SF2">
    <property type="entry name" value="FILAGGRIN-2-LIKE"/>
    <property type="match status" value="1"/>
</dbReference>
<keyword evidence="1" id="KW-0238">DNA-binding</keyword>